<evidence type="ECO:0000259" key="2">
    <source>
        <dbReference type="PROSITE" id="PS50213"/>
    </source>
</evidence>
<organism evidence="3 4">
    <name type="scientific">Tegillarca granosa</name>
    <name type="common">Malaysian cockle</name>
    <name type="synonym">Anadara granosa</name>
    <dbReference type="NCBI Taxonomy" id="220873"/>
    <lineage>
        <taxon>Eukaryota</taxon>
        <taxon>Metazoa</taxon>
        <taxon>Spiralia</taxon>
        <taxon>Lophotrochozoa</taxon>
        <taxon>Mollusca</taxon>
        <taxon>Bivalvia</taxon>
        <taxon>Autobranchia</taxon>
        <taxon>Pteriomorphia</taxon>
        <taxon>Arcoida</taxon>
        <taxon>Arcoidea</taxon>
        <taxon>Arcidae</taxon>
        <taxon>Tegillarca</taxon>
    </lineage>
</organism>
<dbReference type="EMBL" id="JARBDR010000918">
    <property type="protein sequence ID" value="KAJ8301480.1"/>
    <property type="molecule type" value="Genomic_DNA"/>
</dbReference>
<dbReference type="Proteomes" id="UP001217089">
    <property type="component" value="Unassembled WGS sequence"/>
</dbReference>
<evidence type="ECO:0000256" key="1">
    <source>
        <dbReference type="SAM" id="SignalP"/>
    </source>
</evidence>
<dbReference type="PANTHER" id="PTHR10900">
    <property type="entry name" value="PERIOSTIN-RELATED"/>
    <property type="match status" value="1"/>
</dbReference>
<comment type="caution">
    <text evidence="3">The sequence shown here is derived from an EMBL/GenBank/DDBJ whole genome shotgun (WGS) entry which is preliminary data.</text>
</comment>
<evidence type="ECO:0000313" key="4">
    <source>
        <dbReference type="Proteomes" id="UP001217089"/>
    </source>
</evidence>
<proteinExistence type="predicted"/>
<dbReference type="SMART" id="SM00554">
    <property type="entry name" value="FAS1"/>
    <property type="match status" value="1"/>
</dbReference>
<keyword evidence="4" id="KW-1185">Reference proteome</keyword>
<dbReference type="SUPFAM" id="SSF82153">
    <property type="entry name" value="FAS1 domain"/>
    <property type="match status" value="2"/>
</dbReference>
<evidence type="ECO:0000313" key="3">
    <source>
        <dbReference type="EMBL" id="KAJ8301480.1"/>
    </source>
</evidence>
<reference evidence="3 4" key="1">
    <citation type="submission" date="2022-12" db="EMBL/GenBank/DDBJ databases">
        <title>Chromosome-level genome of Tegillarca granosa.</title>
        <authorList>
            <person name="Kim J."/>
        </authorList>
    </citation>
    <scope>NUCLEOTIDE SEQUENCE [LARGE SCALE GENOMIC DNA]</scope>
    <source>
        <strain evidence="3">Teg-2019</strain>
        <tissue evidence="3">Adductor muscle</tissue>
    </source>
</reference>
<dbReference type="Pfam" id="PF02469">
    <property type="entry name" value="Fasciclin"/>
    <property type="match status" value="2"/>
</dbReference>
<name>A0ABQ9ED95_TEGGR</name>
<dbReference type="InterPro" id="IPR050904">
    <property type="entry name" value="Adhesion/Biosynth-related"/>
</dbReference>
<gene>
    <name evidence="3" type="ORF">KUTeg_020467</name>
</gene>
<dbReference type="InterPro" id="IPR036378">
    <property type="entry name" value="FAS1_dom_sf"/>
</dbReference>
<feature type="domain" description="FAS1" evidence="2">
    <location>
        <begin position="163"/>
        <end position="234"/>
    </location>
</feature>
<accession>A0ABQ9ED95</accession>
<protein>
    <recommendedName>
        <fullName evidence="2">FAS1 domain-containing protein</fullName>
    </recommendedName>
</protein>
<sequence>MTITMRAECVFFILCFVSNTRGQNTIIDVAKNLGANTLISLIKDAGLTETLESDGPFTVFAPTDDAFSKVPSDVINNLKNNKTLLTEVLKYHVVSGKVLSSDLSNDMTVPSLLDNQDVRINVYESRFILKIVTVNGCTVIKPDQEASNGIIHVIDRVIYPIPSENMIEYITNRPNLQTLAKGFSSAGIEDIFEEGGPFTLFAPTDEAFQKLPEKTRNLLQTNITYLKEDSQSSK</sequence>
<dbReference type="Gene3D" id="2.30.180.10">
    <property type="entry name" value="FAS1 domain"/>
    <property type="match status" value="2"/>
</dbReference>
<keyword evidence="1" id="KW-0732">Signal</keyword>
<feature type="chain" id="PRO_5046771848" description="FAS1 domain-containing protein" evidence="1">
    <location>
        <begin position="23"/>
        <end position="234"/>
    </location>
</feature>
<feature type="domain" description="FAS1" evidence="2">
    <location>
        <begin position="22"/>
        <end position="158"/>
    </location>
</feature>
<dbReference type="PROSITE" id="PS50213">
    <property type="entry name" value="FAS1"/>
    <property type="match status" value="2"/>
</dbReference>
<feature type="signal peptide" evidence="1">
    <location>
        <begin position="1"/>
        <end position="22"/>
    </location>
</feature>
<dbReference type="InterPro" id="IPR000782">
    <property type="entry name" value="FAS1_domain"/>
</dbReference>
<dbReference type="PANTHER" id="PTHR10900:SF124">
    <property type="entry name" value="FI05614P"/>
    <property type="match status" value="1"/>
</dbReference>